<comment type="catalytic activity">
    <reaction evidence="4">
        <text>2-C-methyl-D-erythritol 4-phosphate + CTP + H(+) = 4-CDP-2-C-methyl-D-erythritol + diphosphate</text>
        <dbReference type="Rhea" id="RHEA:13429"/>
        <dbReference type="ChEBI" id="CHEBI:15378"/>
        <dbReference type="ChEBI" id="CHEBI:33019"/>
        <dbReference type="ChEBI" id="CHEBI:37563"/>
        <dbReference type="ChEBI" id="CHEBI:57823"/>
        <dbReference type="ChEBI" id="CHEBI:58262"/>
        <dbReference type="EC" id="2.7.7.60"/>
    </reaction>
</comment>
<evidence type="ECO:0000256" key="2">
    <source>
        <dbReference type="ARBA" id="ARBA00022695"/>
    </source>
</evidence>
<evidence type="ECO:0000313" key="5">
    <source>
        <dbReference type="EMBL" id="TLS48508.1"/>
    </source>
</evidence>
<dbReference type="AlphaFoldDB" id="A0A5R9G4S8"/>
<keyword evidence="1 4" id="KW-0808">Transferase</keyword>
<dbReference type="CDD" id="cd02516">
    <property type="entry name" value="CDP-ME_synthetase"/>
    <property type="match status" value="1"/>
</dbReference>
<evidence type="ECO:0000256" key="4">
    <source>
        <dbReference type="HAMAP-Rule" id="MF_00108"/>
    </source>
</evidence>
<dbReference type="InterPro" id="IPR029044">
    <property type="entry name" value="Nucleotide-diphossugar_trans"/>
</dbReference>
<dbReference type="Pfam" id="PF01128">
    <property type="entry name" value="IspD"/>
    <property type="match status" value="1"/>
</dbReference>
<accession>A0A5R9G4S8</accession>
<proteinExistence type="inferred from homology"/>
<dbReference type="NCBIfam" id="TIGR00453">
    <property type="entry name" value="ispD"/>
    <property type="match status" value="1"/>
</dbReference>
<evidence type="ECO:0000256" key="3">
    <source>
        <dbReference type="ARBA" id="ARBA00023229"/>
    </source>
</evidence>
<dbReference type="InterPro" id="IPR034683">
    <property type="entry name" value="IspD/TarI"/>
</dbReference>
<gene>
    <name evidence="4 5" type="primary">ispD</name>
    <name evidence="5" type="ORF">FE782_30280</name>
</gene>
<keyword evidence="2 4" id="KW-0548">Nucleotidyltransferase</keyword>
<comment type="similarity">
    <text evidence="4">Belongs to the IspD/TarI cytidylyltransferase family. IspD subfamily.</text>
</comment>
<organism evidence="5 6">
    <name type="scientific">Paenibacillus antri</name>
    <dbReference type="NCBI Taxonomy" id="2582848"/>
    <lineage>
        <taxon>Bacteria</taxon>
        <taxon>Bacillati</taxon>
        <taxon>Bacillota</taxon>
        <taxon>Bacilli</taxon>
        <taxon>Bacillales</taxon>
        <taxon>Paenibacillaceae</taxon>
        <taxon>Paenibacillus</taxon>
    </lineage>
</organism>
<dbReference type="Proteomes" id="UP000309676">
    <property type="component" value="Unassembled WGS sequence"/>
</dbReference>
<protein>
    <recommendedName>
        <fullName evidence="4">2-C-methyl-D-erythritol 4-phosphate cytidylyltransferase</fullName>
        <ecNumber evidence="4">2.7.7.60</ecNumber>
    </recommendedName>
    <alternativeName>
        <fullName evidence="4">4-diphosphocytidyl-2C-methyl-D-erythritol synthase</fullName>
    </alternativeName>
    <alternativeName>
        <fullName evidence="4">MEP cytidylyltransferase</fullName>
        <shortName evidence="4">MCT</shortName>
    </alternativeName>
</protein>
<dbReference type="EMBL" id="VCIW01000034">
    <property type="protein sequence ID" value="TLS48508.1"/>
    <property type="molecule type" value="Genomic_DNA"/>
</dbReference>
<evidence type="ECO:0000313" key="6">
    <source>
        <dbReference type="Proteomes" id="UP000309676"/>
    </source>
</evidence>
<keyword evidence="6" id="KW-1185">Reference proteome</keyword>
<dbReference type="PANTHER" id="PTHR32125">
    <property type="entry name" value="2-C-METHYL-D-ERYTHRITOL 4-PHOSPHATE CYTIDYLYLTRANSFERASE, CHLOROPLASTIC"/>
    <property type="match status" value="1"/>
</dbReference>
<dbReference type="GO" id="GO:0050518">
    <property type="term" value="F:2-C-methyl-D-erythritol 4-phosphate cytidylyltransferase activity"/>
    <property type="evidence" value="ECO:0007669"/>
    <property type="project" value="UniProtKB-UniRule"/>
</dbReference>
<feature type="site" description="Transition state stabilizer" evidence="4">
    <location>
        <position position="16"/>
    </location>
</feature>
<reference evidence="5 6" key="1">
    <citation type="submission" date="2019-05" db="EMBL/GenBank/DDBJ databases">
        <authorList>
            <person name="Narsing Rao M.P."/>
            <person name="Li W.J."/>
        </authorList>
    </citation>
    <scope>NUCLEOTIDE SEQUENCE [LARGE SCALE GENOMIC DNA]</scope>
    <source>
        <strain evidence="5 6">SYSU_K30003</strain>
    </source>
</reference>
<dbReference type="PANTHER" id="PTHR32125:SF4">
    <property type="entry name" value="2-C-METHYL-D-ERYTHRITOL 4-PHOSPHATE CYTIDYLYLTRANSFERASE, CHLOROPLASTIC"/>
    <property type="match status" value="1"/>
</dbReference>
<evidence type="ECO:0000256" key="1">
    <source>
        <dbReference type="ARBA" id="ARBA00022679"/>
    </source>
</evidence>
<comment type="pathway">
    <text evidence="4">Isoprenoid biosynthesis; isopentenyl diphosphate biosynthesis via DXP pathway; isopentenyl diphosphate from 1-deoxy-D-xylulose 5-phosphate: step 2/6.</text>
</comment>
<sequence>MATAGAVIVSAGVGKRMNAAVSKQYIPVGGKPVVVHALEAFERTASVDAVALVVGAGDEAYGRELVETYGLRKVVAVVSGGAERQHSVLRGLEALLERRPETAWALVHDGARPLVTPDVVERCLAAAAETGASVPGVPVKDTIKIADANGLVAGTPERSSLWAVQTPQAFRVDLLLEAHRRAAADGFLGTDDAMLVERLGVRVKIAEGDYRNIKVTTPDDLELAERLLGKTENMGERER</sequence>
<name>A0A5R9G4S8_9BACL</name>
<comment type="caution">
    <text evidence="5">The sequence shown here is derived from an EMBL/GenBank/DDBJ whole genome shotgun (WGS) entry which is preliminary data.</text>
</comment>
<dbReference type="SUPFAM" id="SSF53448">
    <property type="entry name" value="Nucleotide-diphospho-sugar transferases"/>
    <property type="match status" value="1"/>
</dbReference>
<dbReference type="EC" id="2.7.7.60" evidence="4"/>
<comment type="function">
    <text evidence="4">Catalyzes the formation of 4-diphosphocytidyl-2-C-methyl-D-erythritol from CTP and 2-C-methyl-D-erythritol 4-phosphate (MEP).</text>
</comment>
<dbReference type="InterPro" id="IPR001228">
    <property type="entry name" value="IspD"/>
</dbReference>
<dbReference type="InterPro" id="IPR050088">
    <property type="entry name" value="IspD/TarI_cytidylyltransf_bact"/>
</dbReference>
<feature type="site" description="Positions MEP for the nucleophilic attack" evidence="4">
    <location>
        <position position="214"/>
    </location>
</feature>
<feature type="site" description="Transition state stabilizer" evidence="4">
    <location>
        <position position="23"/>
    </location>
</feature>
<dbReference type="Gene3D" id="3.90.550.10">
    <property type="entry name" value="Spore Coat Polysaccharide Biosynthesis Protein SpsA, Chain A"/>
    <property type="match status" value="1"/>
</dbReference>
<keyword evidence="3 4" id="KW-0414">Isoprene biosynthesis</keyword>
<feature type="site" description="Positions MEP for the nucleophilic attack" evidence="4">
    <location>
        <position position="158"/>
    </location>
</feature>
<dbReference type="HAMAP" id="MF_00108">
    <property type="entry name" value="IspD"/>
    <property type="match status" value="1"/>
</dbReference>
<dbReference type="OrthoDB" id="9806837at2"/>
<dbReference type="UniPathway" id="UPA00056">
    <property type="reaction ID" value="UER00093"/>
</dbReference>
<dbReference type="GO" id="GO:0019288">
    <property type="term" value="P:isopentenyl diphosphate biosynthetic process, methylerythritol 4-phosphate pathway"/>
    <property type="evidence" value="ECO:0007669"/>
    <property type="project" value="UniProtKB-UniRule"/>
</dbReference>
<dbReference type="FunFam" id="3.90.550.10:FF:000003">
    <property type="entry name" value="2-C-methyl-D-erythritol 4-phosphate cytidylyltransferase"/>
    <property type="match status" value="1"/>
</dbReference>
<dbReference type="RefSeq" id="WP_138198092.1">
    <property type="nucleotide sequence ID" value="NZ_VCIW01000034.1"/>
</dbReference>